<name>A0A127VBH9_9SPHI</name>
<keyword evidence="9" id="KW-0408">Iron</keyword>
<keyword evidence="8" id="KW-0093">Biotin biosynthesis</keyword>
<evidence type="ECO:0000256" key="10">
    <source>
        <dbReference type="ARBA" id="ARBA00023014"/>
    </source>
</evidence>
<dbReference type="InterPro" id="IPR058240">
    <property type="entry name" value="rSAM_sf"/>
</dbReference>
<gene>
    <name evidence="13" type="ORF">AY601_1807</name>
</gene>
<dbReference type="InterPro" id="IPR007197">
    <property type="entry name" value="rSAM"/>
</dbReference>
<dbReference type="GO" id="GO:0051537">
    <property type="term" value="F:2 iron, 2 sulfur cluster binding"/>
    <property type="evidence" value="ECO:0007669"/>
    <property type="project" value="UniProtKB-KW"/>
</dbReference>
<dbReference type="InterPro" id="IPR013785">
    <property type="entry name" value="Aldolase_TIM"/>
</dbReference>
<dbReference type="SUPFAM" id="SSF102114">
    <property type="entry name" value="Radical SAM enzymes"/>
    <property type="match status" value="1"/>
</dbReference>
<keyword evidence="7" id="KW-0479">Metal-binding</keyword>
<dbReference type="RefSeq" id="WP_068399468.1">
    <property type="nucleotide sequence ID" value="NZ_CP014504.1"/>
</dbReference>
<organism evidence="13 14">
    <name type="scientific">Pedobacter cryoconitis</name>
    <dbReference type="NCBI Taxonomy" id="188932"/>
    <lineage>
        <taxon>Bacteria</taxon>
        <taxon>Pseudomonadati</taxon>
        <taxon>Bacteroidota</taxon>
        <taxon>Sphingobacteriia</taxon>
        <taxon>Sphingobacteriales</taxon>
        <taxon>Sphingobacteriaceae</taxon>
        <taxon>Pedobacter</taxon>
    </lineage>
</organism>
<dbReference type="GO" id="GO:0009102">
    <property type="term" value="P:biotin biosynthetic process"/>
    <property type="evidence" value="ECO:0007669"/>
    <property type="project" value="UniProtKB-UniPathway"/>
</dbReference>
<dbReference type="Proteomes" id="UP000071561">
    <property type="component" value="Chromosome"/>
</dbReference>
<dbReference type="UniPathway" id="UPA00078">
    <property type="reaction ID" value="UER00162"/>
</dbReference>
<dbReference type="GO" id="GO:0046872">
    <property type="term" value="F:metal ion binding"/>
    <property type="evidence" value="ECO:0007669"/>
    <property type="project" value="UniProtKB-KW"/>
</dbReference>
<dbReference type="OrthoDB" id="9786826at2"/>
<evidence type="ECO:0000313" key="13">
    <source>
        <dbReference type="EMBL" id="AMP98716.1"/>
    </source>
</evidence>
<sequence>MNIIQLSLLKNSGCGGGCKFCGLSKTEATGREAIVTASDFQKVYDQASAAEARVELVFQTAGANVIEVLNFLLEMAEVIKRNSHVDLAINPGICTRPDFFDQIANLGIKRYRNNLECSRKLFAEMVPKRPLAQDEKLKSLLLAAEAGLAVDTGWLCGLGETESDVADMMNLLEMARPDAITLNYFDPGESAEIFVHTIPAPERGLAYIELLRGRFPDVELTLGGAYDLWLGNHLNRISNIDGLYLGTFLDHGLRSKSWNAKENLGFVKAG</sequence>
<comment type="pathway">
    <text evidence="2">Cofactor biosynthesis; biotin biosynthesis; biotin from 7,8-diaminononanoate: step 2/2.</text>
</comment>
<keyword evidence="5" id="KW-0949">S-adenosyl-L-methionine</keyword>
<dbReference type="Gene3D" id="3.20.20.70">
    <property type="entry name" value="Aldolase class I"/>
    <property type="match status" value="1"/>
</dbReference>
<dbReference type="EMBL" id="CP014504">
    <property type="protein sequence ID" value="AMP98716.1"/>
    <property type="molecule type" value="Genomic_DNA"/>
</dbReference>
<dbReference type="PROSITE" id="PS51918">
    <property type="entry name" value="RADICAL_SAM"/>
    <property type="match status" value="1"/>
</dbReference>
<dbReference type="SMART" id="SM00729">
    <property type="entry name" value="Elp3"/>
    <property type="match status" value="1"/>
</dbReference>
<dbReference type="PATRIC" id="fig|188932.3.peg.1886"/>
<dbReference type="PANTHER" id="PTHR22976">
    <property type="entry name" value="BIOTIN SYNTHASE"/>
    <property type="match status" value="1"/>
</dbReference>
<dbReference type="Pfam" id="PF04055">
    <property type="entry name" value="Radical_SAM"/>
    <property type="match status" value="1"/>
</dbReference>
<evidence type="ECO:0000259" key="12">
    <source>
        <dbReference type="PROSITE" id="PS51918"/>
    </source>
</evidence>
<dbReference type="AlphaFoldDB" id="A0A127VBH9"/>
<dbReference type="SFLD" id="SFLDS00029">
    <property type="entry name" value="Radical_SAM"/>
    <property type="match status" value="1"/>
</dbReference>
<evidence type="ECO:0000256" key="3">
    <source>
        <dbReference type="ARBA" id="ARBA00012236"/>
    </source>
</evidence>
<dbReference type="GO" id="GO:0004076">
    <property type="term" value="F:biotin synthase activity"/>
    <property type="evidence" value="ECO:0007669"/>
    <property type="project" value="UniProtKB-EC"/>
</dbReference>
<keyword evidence="4" id="KW-0004">4Fe-4S</keyword>
<keyword evidence="6" id="KW-0001">2Fe-2S</keyword>
<dbReference type="InterPro" id="IPR006638">
    <property type="entry name" value="Elp3/MiaA/NifB-like_rSAM"/>
</dbReference>
<evidence type="ECO:0000256" key="4">
    <source>
        <dbReference type="ARBA" id="ARBA00022485"/>
    </source>
</evidence>
<dbReference type="EC" id="2.8.1.6" evidence="3"/>
<comment type="catalytic activity">
    <reaction evidence="11">
        <text>(4R,5S)-dethiobiotin + (sulfur carrier)-SH + 2 reduced [2Fe-2S]-[ferredoxin] + 2 S-adenosyl-L-methionine = (sulfur carrier)-H + biotin + 2 5'-deoxyadenosine + 2 L-methionine + 2 oxidized [2Fe-2S]-[ferredoxin]</text>
        <dbReference type="Rhea" id="RHEA:22060"/>
        <dbReference type="Rhea" id="RHEA-COMP:10000"/>
        <dbReference type="Rhea" id="RHEA-COMP:10001"/>
        <dbReference type="Rhea" id="RHEA-COMP:14737"/>
        <dbReference type="Rhea" id="RHEA-COMP:14739"/>
        <dbReference type="ChEBI" id="CHEBI:17319"/>
        <dbReference type="ChEBI" id="CHEBI:29917"/>
        <dbReference type="ChEBI" id="CHEBI:33737"/>
        <dbReference type="ChEBI" id="CHEBI:33738"/>
        <dbReference type="ChEBI" id="CHEBI:57586"/>
        <dbReference type="ChEBI" id="CHEBI:57844"/>
        <dbReference type="ChEBI" id="CHEBI:59789"/>
        <dbReference type="ChEBI" id="CHEBI:64428"/>
        <dbReference type="ChEBI" id="CHEBI:149473"/>
        <dbReference type="EC" id="2.8.1.6"/>
    </reaction>
</comment>
<dbReference type="PANTHER" id="PTHR22976:SF2">
    <property type="entry name" value="BIOTIN SYNTHASE, MITOCHONDRIAL"/>
    <property type="match status" value="1"/>
</dbReference>
<evidence type="ECO:0000256" key="7">
    <source>
        <dbReference type="ARBA" id="ARBA00022723"/>
    </source>
</evidence>
<evidence type="ECO:0000256" key="5">
    <source>
        <dbReference type="ARBA" id="ARBA00022691"/>
    </source>
</evidence>
<evidence type="ECO:0000313" key="14">
    <source>
        <dbReference type="Proteomes" id="UP000071561"/>
    </source>
</evidence>
<reference evidence="13 14" key="1">
    <citation type="submission" date="2016-03" db="EMBL/GenBank/DDBJ databases">
        <title>Complete genome sequence of Pedobacter cryoconitis PAMC 27485.</title>
        <authorList>
            <person name="Lee J."/>
            <person name="Kim O.-S."/>
        </authorList>
    </citation>
    <scope>NUCLEOTIDE SEQUENCE [LARGE SCALE GENOMIC DNA]</scope>
    <source>
        <strain evidence="13 14">PAMC 27485</strain>
    </source>
</reference>
<evidence type="ECO:0000256" key="1">
    <source>
        <dbReference type="ARBA" id="ARBA00001966"/>
    </source>
</evidence>
<dbReference type="GO" id="GO:0051539">
    <property type="term" value="F:4 iron, 4 sulfur cluster binding"/>
    <property type="evidence" value="ECO:0007669"/>
    <property type="project" value="UniProtKB-KW"/>
</dbReference>
<accession>A0A127VBH9</accession>
<proteinExistence type="predicted"/>
<evidence type="ECO:0000256" key="8">
    <source>
        <dbReference type="ARBA" id="ARBA00022756"/>
    </source>
</evidence>
<protein>
    <recommendedName>
        <fullName evidence="3">biotin synthase</fullName>
        <ecNumber evidence="3">2.8.1.6</ecNumber>
    </recommendedName>
</protein>
<comment type="cofactor">
    <cofactor evidence="1">
        <name>[4Fe-4S] cluster</name>
        <dbReference type="ChEBI" id="CHEBI:49883"/>
    </cofactor>
</comment>
<evidence type="ECO:0000256" key="9">
    <source>
        <dbReference type="ARBA" id="ARBA00023004"/>
    </source>
</evidence>
<keyword evidence="14" id="KW-1185">Reference proteome</keyword>
<dbReference type="InterPro" id="IPR002684">
    <property type="entry name" value="Biotin_synth/BioAB"/>
</dbReference>
<evidence type="ECO:0000256" key="2">
    <source>
        <dbReference type="ARBA" id="ARBA00004942"/>
    </source>
</evidence>
<dbReference type="KEGG" id="pcm:AY601_1807"/>
<evidence type="ECO:0000256" key="6">
    <source>
        <dbReference type="ARBA" id="ARBA00022714"/>
    </source>
</evidence>
<evidence type="ECO:0000256" key="11">
    <source>
        <dbReference type="ARBA" id="ARBA00051157"/>
    </source>
</evidence>
<keyword evidence="10" id="KW-0411">Iron-sulfur</keyword>
<feature type="domain" description="Radical SAM core" evidence="12">
    <location>
        <begin position="1"/>
        <end position="217"/>
    </location>
</feature>